<evidence type="ECO:0000313" key="3">
    <source>
        <dbReference type="Proteomes" id="UP000789901"/>
    </source>
</evidence>
<reference evidence="2 3" key="1">
    <citation type="submission" date="2021-06" db="EMBL/GenBank/DDBJ databases">
        <authorList>
            <person name="Kallberg Y."/>
            <person name="Tangrot J."/>
            <person name="Rosling A."/>
        </authorList>
    </citation>
    <scope>NUCLEOTIDE SEQUENCE [LARGE SCALE GENOMIC DNA]</scope>
    <source>
        <strain evidence="2 3">120-4 pot B 10/14</strain>
    </source>
</reference>
<dbReference type="EMBL" id="CAJVQB010045793">
    <property type="protein sequence ID" value="CAG8832653.1"/>
    <property type="molecule type" value="Genomic_DNA"/>
</dbReference>
<feature type="non-terminal residue" evidence="2">
    <location>
        <position position="225"/>
    </location>
</feature>
<feature type="compositionally biased region" description="Polar residues" evidence="1">
    <location>
        <begin position="96"/>
        <end position="106"/>
    </location>
</feature>
<comment type="caution">
    <text evidence="2">The sequence shown here is derived from an EMBL/GenBank/DDBJ whole genome shotgun (WGS) entry which is preliminary data.</text>
</comment>
<name>A0ABN7WI76_GIGMA</name>
<proteinExistence type="predicted"/>
<dbReference type="Proteomes" id="UP000789901">
    <property type="component" value="Unassembled WGS sequence"/>
</dbReference>
<gene>
    <name evidence="2" type="ORF">GMARGA_LOCUS31161</name>
</gene>
<organism evidence="2 3">
    <name type="scientific">Gigaspora margarita</name>
    <dbReference type="NCBI Taxonomy" id="4874"/>
    <lineage>
        <taxon>Eukaryota</taxon>
        <taxon>Fungi</taxon>
        <taxon>Fungi incertae sedis</taxon>
        <taxon>Mucoromycota</taxon>
        <taxon>Glomeromycotina</taxon>
        <taxon>Glomeromycetes</taxon>
        <taxon>Diversisporales</taxon>
        <taxon>Gigasporaceae</taxon>
        <taxon>Gigaspora</taxon>
    </lineage>
</organism>
<evidence type="ECO:0000256" key="1">
    <source>
        <dbReference type="SAM" id="MobiDB-lite"/>
    </source>
</evidence>
<sequence>NQRKKGNDIDNLWFAVENEMFDRWLNEEKKKLEILQIKNYLEAKRINPKNQSQILKTIRFWHPRIRYDKNEIERDVSICKKAKKNVKSEPQPINRILSSKSLPSSDEGNKECSEEDDMEIKFDLTIILTKLQREPTVKYTTTTNEGRLKVQLRVQKSINQQLQSKGGLGEAIILLNMDDSMESYSMDLEYDSFYHFWPFLTTRLVVDKTMISLEGAAIHHLVSLE</sequence>
<keyword evidence="3" id="KW-1185">Reference proteome</keyword>
<evidence type="ECO:0000313" key="2">
    <source>
        <dbReference type="EMBL" id="CAG8832653.1"/>
    </source>
</evidence>
<feature type="non-terminal residue" evidence="2">
    <location>
        <position position="1"/>
    </location>
</feature>
<feature type="region of interest" description="Disordered" evidence="1">
    <location>
        <begin position="89"/>
        <end position="114"/>
    </location>
</feature>
<protein>
    <submittedName>
        <fullName evidence="2">19181_t:CDS:1</fullName>
    </submittedName>
</protein>
<accession>A0ABN7WI76</accession>